<dbReference type="Proteomes" id="UP001180020">
    <property type="component" value="Unassembled WGS sequence"/>
</dbReference>
<proteinExistence type="predicted"/>
<name>A0AAV9D4I2_ACOCL</name>
<reference evidence="1" key="1">
    <citation type="journal article" date="2023" name="Nat. Commun.">
        <title>Diploid and tetraploid genomes of Acorus and the evolution of monocots.</title>
        <authorList>
            <person name="Ma L."/>
            <person name="Liu K.W."/>
            <person name="Li Z."/>
            <person name="Hsiao Y.Y."/>
            <person name="Qi Y."/>
            <person name="Fu T."/>
            <person name="Tang G.D."/>
            <person name="Zhang D."/>
            <person name="Sun W.H."/>
            <person name="Liu D.K."/>
            <person name="Li Y."/>
            <person name="Chen G.Z."/>
            <person name="Liu X.D."/>
            <person name="Liao X.Y."/>
            <person name="Jiang Y.T."/>
            <person name="Yu X."/>
            <person name="Hao Y."/>
            <person name="Huang J."/>
            <person name="Zhao X.W."/>
            <person name="Ke S."/>
            <person name="Chen Y.Y."/>
            <person name="Wu W.L."/>
            <person name="Hsu J.L."/>
            <person name="Lin Y.F."/>
            <person name="Huang M.D."/>
            <person name="Li C.Y."/>
            <person name="Huang L."/>
            <person name="Wang Z.W."/>
            <person name="Zhao X."/>
            <person name="Zhong W.Y."/>
            <person name="Peng D.H."/>
            <person name="Ahmad S."/>
            <person name="Lan S."/>
            <person name="Zhang J.S."/>
            <person name="Tsai W.C."/>
            <person name="Van de Peer Y."/>
            <person name="Liu Z.J."/>
        </authorList>
    </citation>
    <scope>NUCLEOTIDE SEQUENCE</scope>
    <source>
        <strain evidence="1">CP</strain>
    </source>
</reference>
<protein>
    <submittedName>
        <fullName evidence="1">Uncharacterized protein</fullName>
    </submittedName>
</protein>
<keyword evidence="2" id="KW-1185">Reference proteome</keyword>
<gene>
    <name evidence="1" type="ORF">QJS10_CPB15g00901</name>
</gene>
<dbReference type="EMBL" id="JAUJYO010000015">
    <property type="protein sequence ID" value="KAK1296451.1"/>
    <property type="molecule type" value="Genomic_DNA"/>
</dbReference>
<dbReference type="AlphaFoldDB" id="A0AAV9D4I2"/>
<organism evidence="1 2">
    <name type="scientific">Acorus calamus</name>
    <name type="common">Sweet flag</name>
    <dbReference type="NCBI Taxonomy" id="4465"/>
    <lineage>
        <taxon>Eukaryota</taxon>
        <taxon>Viridiplantae</taxon>
        <taxon>Streptophyta</taxon>
        <taxon>Embryophyta</taxon>
        <taxon>Tracheophyta</taxon>
        <taxon>Spermatophyta</taxon>
        <taxon>Magnoliopsida</taxon>
        <taxon>Liliopsida</taxon>
        <taxon>Acoraceae</taxon>
        <taxon>Acorus</taxon>
    </lineage>
</organism>
<sequence>MWKVDIGRKGRCFTGWGTGSMILGYCRSFCVPPGDQTRACQLFCDPFLSSPL</sequence>
<evidence type="ECO:0000313" key="2">
    <source>
        <dbReference type="Proteomes" id="UP001180020"/>
    </source>
</evidence>
<accession>A0AAV9D4I2</accession>
<comment type="caution">
    <text evidence="1">The sequence shown here is derived from an EMBL/GenBank/DDBJ whole genome shotgun (WGS) entry which is preliminary data.</text>
</comment>
<evidence type="ECO:0000313" key="1">
    <source>
        <dbReference type="EMBL" id="KAK1296451.1"/>
    </source>
</evidence>
<reference evidence="1" key="2">
    <citation type="submission" date="2023-06" db="EMBL/GenBank/DDBJ databases">
        <authorList>
            <person name="Ma L."/>
            <person name="Liu K.-W."/>
            <person name="Li Z."/>
            <person name="Hsiao Y.-Y."/>
            <person name="Qi Y."/>
            <person name="Fu T."/>
            <person name="Tang G."/>
            <person name="Zhang D."/>
            <person name="Sun W.-H."/>
            <person name="Liu D.-K."/>
            <person name="Li Y."/>
            <person name="Chen G.-Z."/>
            <person name="Liu X.-D."/>
            <person name="Liao X.-Y."/>
            <person name="Jiang Y.-T."/>
            <person name="Yu X."/>
            <person name="Hao Y."/>
            <person name="Huang J."/>
            <person name="Zhao X.-W."/>
            <person name="Ke S."/>
            <person name="Chen Y.-Y."/>
            <person name="Wu W.-L."/>
            <person name="Hsu J.-L."/>
            <person name="Lin Y.-F."/>
            <person name="Huang M.-D."/>
            <person name="Li C.-Y."/>
            <person name="Huang L."/>
            <person name="Wang Z.-W."/>
            <person name="Zhao X."/>
            <person name="Zhong W.-Y."/>
            <person name="Peng D.-H."/>
            <person name="Ahmad S."/>
            <person name="Lan S."/>
            <person name="Zhang J.-S."/>
            <person name="Tsai W.-C."/>
            <person name="Van De Peer Y."/>
            <person name="Liu Z.-J."/>
        </authorList>
    </citation>
    <scope>NUCLEOTIDE SEQUENCE</scope>
    <source>
        <strain evidence="1">CP</strain>
        <tissue evidence="1">Leaves</tissue>
    </source>
</reference>